<gene>
    <name evidence="3" type="ORF">Athai_01560</name>
</gene>
<accession>A0A7R7DJ76</accession>
<keyword evidence="2" id="KW-0472">Membrane</keyword>
<keyword evidence="2" id="KW-0812">Transmembrane</keyword>
<dbReference type="AlphaFoldDB" id="A0A7R7DJ76"/>
<protein>
    <submittedName>
        <fullName evidence="3">Uncharacterized protein</fullName>
    </submittedName>
</protein>
<dbReference type="RefSeq" id="WP_203959675.1">
    <property type="nucleotide sequence ID" value="NZ_AP023355.1"/>
</dbReference>
<evidence type="ECO:0000313" key="3">
    <source>
        <dbReference type="EMBL" id="BCJ32653.1"/>
    </source>
</evidence>
<sequence length="182" mass="17873">MRRVLAFVTSRYGLAGLVALLIIVIVVVGRLAGVVGGGSGNDGGAPVAGGAPAGAGATESGAPNDGPTGARPTPSPVVPAGKAGPVAVATSFSTAYLDSNGAAKAWRAALRRYATEKLAGELGTMDPATVPAQRRTGAAKLGAHGAHWAQVAVPCDSGTLTLRLLGDGNGWLVDGIDWAPAS</sequence>
<feature type="region of interest" description="Disordered" evidence="1">
    <location>
        <begin position="42"/>
        <end position="81"/>
    </location>
</feature>
<feature type="transmembrane region" description="Helical" evidence="2">
    <location>
        <begin position="12"/>
        <end position="32"/>
    </location>
</feature>
<keyword evidence="2" id="KW-1133">Transmembrane helix</keyword>
<dbReference type="Proteomes" id="UP000611640">
    <property type="component" value="Chromosome"/>
</dbReference>
<reference evidence="3 4" key="1">
    <citation type="submission" date="2020-08" db="EMBL/GenBank/DDBJ databases">
        <title>Whole genome shotgun sequence of Actinocatenispora thailandica NBRC 105041.</title>
        <authorList>
            <person name="Komaki H."/>
            <person name="Tamura T."/>
        </authorList>
    </citation>
    <scope>NUCLEOTIDE SEQUENCE [LARGE SCALE GENOMIC DNA]</scope>
    <source>
        <strain evidence="3 4">NBRC 105041</strain>
    </source>
</reference>
<keyword evidence="4" id="KW-1185">Reference proteome</keyword>
<evidence type="ECO:0000313" key="4">
    <source>
        <dbReference type="Proteomes" id="UP000611640"/>
    </source>
</evidence>
<feature type="compositionally biased region" description="Gly residues" evidence="1">
    <location>
        <begin position="42"/>
        <end position="53"/>
    </location>
</feature>
<evidence type="ECO:0000256" key="2">
    <source>
        <dbReference type="SAM" id="Phobius"/>
    </source>
</evidence>
<dbReference type="EMBL" id="AP023355">
    <property type="protein sequence ID" value="BCJ32653.1"/>
    <property type="molecule type" value="Genomic_DNA"/>
</dbReference>
<name>A0A7R7DJ76_9ACTN</name>
<organism evidence="3 4">
    <name type="scientific">Actinocatenispora thailandica</name>
    <dbReference type="NCBI Taxonomy" id="227318"/>
    <lineage>
        <taxon>Bacteria</taxon>
        <taxon>Bacillati</taxon>
        <taxon>Actinomycetota</taxon>
        <taxon>Actinomycetes</taxon>
        <taxon>Micromonosporales</taxon>
        <taxon>Micromonosporaceae</taxon>
        <taxon>Actinocatenispora</taxon>
    </lineage>
</organism>
<dbReference type="KEGG" id="atl:Athai_01560"/>
<evidence type="ECO:0000256" key="1">
    <source>
        <dbReference type="SAM" id="MobiDB-lite"/>
    </source>
</evidence>
<proteinExistence type="predicted"/>